<name>A0A0L6VB23_9BASI</name>
<sequence>MAAVGLVIGKPGYLLADDNYIESAGEGFVLIKAKKNNPIKLKALNVPKLVHTLISLGCLYERGCDIVRTSDKNFDSSNKGDVILSGSIKGDVWSTNVVVTQEGPQDTLILRC</sequence>
<organism evidence="1 2">
    <name type="scientific">Puccinia sorghi</name>
    <dbReference type="NCBI Taxonomy" id="27349"/>
    <lineage>
        <taxon>Eukaryota</taxon>
        <taxon>Fungi</taxon>
        <taxon>Dikarya</taxon>
        <taxon>Basidiomycota</taxon>
        <taxon>Pucciniomycotina</taxon>
        <taxon>Pucciniomycetes</taxon>
        <taxon>Pucciniales</taxon>
        <taxon>Pucciniaceae</taxon>
        <taxon>Puccinia</taxon>
    </lineage>
</organism>
<keyword evidence="2" id="KW-1185">Reference proteome</keyword>
<dbReference type="Proteomes" id="UP000037035">
    <property type="component" value="Unassembled WGS sequence"/>
</dbReference>
<gene>
    <name evidence="1" type="ORF">VP01_2078g2</name>
</gene>
<evidence type="ECO:0000313" key="1">
    <source>
        <dbReference type="EMBL" id="KNZ57767.1"/>
    </source>
</evidence>
<accession>A0A0L6VB23</accession>
<proteinExistence type="predicted"/>
<evidence type="ECO:0000313" key="2">
    <source>
        <dbReference type="Proteomes" id="UP000037035"/>
    </source>
</evidence>
<dbReference type="OrthoDB" id="2518572at2759"/>
<dbReference type="AlphaFoldDB" id="A0A0L6VB23"/>
<protein>
    <submittedName>
        <fullName evidence="1">Uncharacterized protein</fullName>
    </submittedName>
</protein>
<dbReference type="VEuPathDB" id="FungiDB:VP01_2078g2"/>
<dbReference type="EMBL" id="LAVV01006924">
    <property type="protein sequence ID" value="KNZ57767.1"/>
    <property type="molecule type" value="Genomic_DNA"/>
</dbReference>
<comment type="caution">
    <text evidence="1">The sequence shown here is derived from an EMBL/GenBank/DDBJ whole genome shotgun (WGS) entry which is preliminary data.</text>
</comment>
<reference evidence="1 2" key="1">
    <citation type="submission" date="2015-08" db="EMBL/GenBank/DDBJ databases">
        <title>Next Generation Sequencing and Analysis of the Genome of Puccinia sorghi L Schw, the Causal Agent of Maize Common Rust.</title>
        <authorList>
            <person name="Rochi L."/>
            <person name="Burguener G."/>
            <person name="Darino M."/>
            <person name="Turjanski A."/>
            <person name="Kreff E."/>
            <person name="Dieguez M.J."/>
            <person name="Sacco F."/>
        </authorList>
    </citation>
    <scope>NUCLEOTIDE SEQUENCE [LARGE SCALE GENOMIC DNA]</scope>
    <source>
        <strain evidence="1 2">RO10H11247</strain>
    </source>
</reference>